<name>A0ABX0C7Y6_9PSEU</name>
<evidence type="ECO:0000313" key="2">
    <source>
        <dbReference type="Proteomes" id="UP000470404"/>
    </source>
</evidence>
<evidence type="ECO:0008006" key="3">
    <source>
        <dbReference type="Google" id="ProtNLM"/>
    </source>
</evidence>
<comment type="caution">
    <text evidence="1">The sequence shown here is derived from an EMBL/GenBank/DDBJ whole genome shotgun (WGS) entry which is preliminary data.</text>
</comment>
<sequence>MTKRVKRRCLLHLFRRKPPENPTSGTHPVTQPDEVRKLVGAMDLPAALALQHLTTKLAELRGRPIKILPYPAFIVAEFLNGDEPLPYGVWIADERADYVFYRTDTTPSHQQHIILHELGHISCRHVGEQIPPGLADGERSASDAAVGVLKRASGFGEDQEQAAETFAYLVERQTRPNLSATGDTAVARYRLLED</sequence>
<dbReference type="Proteomes" id="UP000470404">
    <property type="component" value="Unassembled WGS sequence"/>
</dbReference>
<evidence type="ECO:0000313" key="1">
    <source>
        <dbReference type="EMBL" id="NEC61018.1"/>
    </source>
</evidence>
<gene>
    <name evidence="1" type="ORF">G3I59_36840</name>
</gene>
<proteinExistence type="predicted"/>
<organism evidence="1 2">
    <name type="scientific">Amycolatopsis rubida</name>
    <dbReference type="NCBI Taxonomy" id="112413"/>
    <lineage>
        <taxon>Bacteria</taxon>
        <taxon>Bacillati</taxon>
        <taxon>Actinomycetota</taxon>
        <taxon>Actinomycetes</taxon>
        <taxon>Pseudonocardiales</taxon>
        <taxon>Pseudonocardiaceae</taxon>
        <taxon>Amycolatopsis</taxon>
    </lineage>
</organism>
<dbReference type="RefSeq" id="WP_067594240.1">
    <property type="nucleotide sequence ID" value="NZ_JAAGNC010000188.1"/>
</dbReference>
<keyword evidence="2" id="KW-1185">Reference proteome</keyword>
<accession>A0ABX0C7Y6</accession>
<reference evidence="1 2" key="1">
    <citation type="submission" date="2020-01" db="EMBL/GenBank/DDBJ databases">
        <title>Insect and environment-associated Actinomycetes.</title>
        <authorList>
            <person name="Currrie C."/>
            <person name="Chevrette M."/>
            <person name="Carlson C."/>
            <person name="Stubbendieck R."/>
            <person name="Wendt-Pienkowski E."/>
        </authorList>
    </citation>
    <scope>NUCLEOTIDE SEQUENCE [LARGE SCALE GENOMIC DNA]</scope>
    <source>
        <strain evidence="1 2">SID8386</strain>
    </source>
</reference>
<protein>
    <recommendedName>
        <fullName evidence="3">IrrE N-terminal-like domain-containing protein</fullName>
    </recommendedName>
</protein>
<dbReference type="EMBL" id="JAAGNC010000188">
    <property type="protein sequence ID" value="NEC61018.1"/>
    <property type="molecule type" value="Genomic_DNA"/>
</dbReference>